<reference evidence="2" key="1">
    <citation type="submission" date="2023-06" db="EMBL/GenBank/DDBJ databases">
        <authorList>
            <consortium name="Lawrence Berkeley National Laboratory"/>
            <person name="Ahrendt S."/>
            <person name="Sahu N."/>
            <person name="Indic B."/>
            <person name="Wong-Bajracharya J."/>
            <person name="Merenyi Z."/>
            <person name="Ke H.-M."/>
            <person name="Monk M."/>
            <person name="Kocsube S."/>
            <person name="Drula E."/>
            <person name="Lipzen A."/>
            <person name="Balint B."/>
            <person name="Henrissat B."/>
            <person name="Andreopoulos B."/>
            <person name="Martin F.M."/>
            <person name="Harder C.B."/>
            <person name="Rigling D."/>
            <person name="Ford K.L."/>
            <person name="Foster G.D."/>
            <person name="Pangilinan J."/>
            <person name="Papanicolaou A."/>
            <person name="Barry K."/>
            <person name="LaButti K."/>
            <person name="Viragh M."/>
            <person name="Koriabine M."/>
            <person name="Yan M."/>
            <person name="Riley R."/>
            <person name="Champramary S."/>
            <person name="Plett K.L."/>
            <person name="Tsai I.J."/>
            <person name="Slot J."/>
            <person name="Sipos G."/>
            <person name="Plett J."/>
            <person name="Nagy L.G."/>
            <person name="Grigoriev I.V."/>
        </authorList>
    </citation>
    <scope>NUCLEOTIDE SEQUENCE</scope>
    <source>
        <strain evidence="2">HWK02</strain>
    </source>
</reference>
<evidence type="ECO:0000313" key="2">
    <source>
        <dbReference type="EMBL" id="KAK0499726.1"/>
    </source>
</evidence>
<name>A0AA39QC25_9AGAR</name>
<organism evidence="2 3">
    <name type="scientific">Armillaria luteobubalina</name>
    <dbReference type="NCBI Taxonomy" id="153913"/>
    <lineage>
        <taxon>Eukaryota</taxon>
        <taxon>Fungi</taxon>
        <taxon>Dikarya</taxon>
        <taxon>Basidiomycota</taxon>
        <taxon>Agaricomycotina</taxon>
        <taxon>Agaricomycetes</taxon>
        <taxon>Agaricomycetidae</taxon>
        <taxon>Agaricales</taxon>
        <taxon>Marasmiineae</taxon>
        <taxon>Physalacriaceae</taxon>
        <taxon>Armillaria</taxon>
    </lineage>
</organism>
<feature type="compositionally biased region" description="Polar residues" evidence="1">
    <location>
        <begin position="7"/>
        <end position="17"/>
    </location>
</feature>
<sequence length="234" mass="25481">MAKKSDNQAARTRNQRVVSLDSEIEILDPPQAVVPLQGRVIRKRAGEAAPENDEYHPSEDEATPVPPSPALRCKRLSKKKADENDESDDETQQRKKRCGPTEPHSPSTFVSILRELQVNKMAALEQKEQANAKELELVKEQRNLVEAQLKLRESQRIDNEAAEAKAAREKEEKVAEALAAQATETPVRNVAAAAASLPTPVSAPTPASASAPALPPNITCQLFSVLLDSMQPAS</sequence>
<evidence type="ECO:0000256" key="1">
    <source>
        <dbReference type="SAM" id="MobiDB-lite"/>
    </source>
</evidence>
<proteinExistence type="predicted"/>
<keyword evidence="3" id="KW-1185">Reference proteome</keyword>
<feature type="region of interest" description="Disordered" evidence="1">
    <location>
        <begin position="1"/>
        <end position="108"/>
    </location>
</feature>
<dbReference type="AlphaFoldDB" id="A0AA39QC25"/>
<protein>
    <submittedName>
        <fullName evidence="2">Uncharacterized protein</fullName>
    </submittedName>
</protein>
<evidence type="ECO:0000313" key="3">
    <source>
        <dbReference type="Proteomes" id="UP001175228"/>
    </source>
</evidence>
<dbReference type="Proteomes" id="UP001175228">
    <property type="component" value="Unassembled WGS sequence"/>
</dbReference>
<gene>
    <name evidence="2" type="ORF">EDD18DRAFT_1152328</name>
</gene>
<dbReference type="EMBL" id="JAUEPU010000009">
    <property type="protein sequence ID" value="KAK0499726.1"/>
    <property type="molecule type" value="Genomic_DNA"/>
</dbReference>
<accession>A0AA39QC25</accession>
<comment type="caution">
    <text evidence="2">The sequence shown here is derived from an EMBL/GenBank/DDBJ whole genome shotgun (WGS) entry which is preliminary data.</text>
</comment>